<evidence type="ECO:0000313" key="3">
    <source>
        <dbReference type="Proteomes" id="UP000539111"/>
    </source>
</evidence>
<name>A0A7Z0CZU3_9MICO</name>
<organism evidence="2 3">
    <name type="scientific">Spelaeicoccus albus</name>
    <dbReference type="NCBI Taxonomy" id="1280376"/>
    <lineage>
        <taxon>Bacteria</taxon>
        <taxon>Bacillati</taxon>
        <taxon>Actinomycetota</taxon>
        <taxon>Actinomycetes</taxon>
        <taxon>Micrococcales</taxon>
        <taxon>Brevibacteriaceae</taxon>
        <taxon>Spelaeicoccus</taxon>
    </lineage>
</organism>
<dbReference type="Proteomes" id="UP000539111">
    <property type="component" value="Unassembled WGS sequence"/>
</dbReference>
<comment type="caution">
    <text evidence="2">The sequence shown here is derived from an EMBL/GenBank/DDBJ whole genome shotgun (WGS) entry which is preliminary data.</text>
</comment>
<dbReference type="EMBL" id="JACBZP010000001">
    <property type="protein sequence ID" value="NYI66594.1"/>
    <property type="molecule type" value="Genomic_DNA"/>
</dbReference>
<protein>
    <submittedName>
        <fullName evidence="2">Putative nucleic acid-binding Zn ribbon protein</fullName>
    </submittedName>
</protein>
<dbReference type="PANTHER" id="PTHR36456:SF1">
    <property type="entry name" value="UPF0232 PROTEIN SCO3875"/>
    <property type="match status" value="1"/>
</dbReference>
<dbReference type="PANTHER" id="PTHR36456">
    <property type="entry name" value="UPF0232 PROTEIN SCO3875"/>
    <property type="match status" value="1"/>
</dbReference>
<reference evidence="2 3" key="1">
    <citation type="submission" date="2020-07" db="EMBL/GenBank/DDBJ databases">
        <title>Sequencing the genomes of 1000 actinobacteria strains.</title>
        <authorList>
            <person name="Klenk H.-P."/>
        </authorList>
    </citation>
    <scope>NUCLEOTIDE SEQUENCE [LARGE SCALE GENOMIC DNA]</scope>
    <source>
        <strain evidence="2 3">DSM 26341</strain>
    </source>
</reference>
<sequence length="180" mass="19622">MTTSSDRESGAPDEERVDELAVLALGRIRAAARERGFKPGRVGKRIRRLNAPGKRAGAHPDDRDPQSVTSVLGRMVAERGWETSVNVGAVLGRWPQIVGPQVADHCVPAEFESGVLTLAADSSAWATQLKLMEQKLRERLDAELGVGVVTEIRVQGPAAPTWRKGKYRARGFRGPRDTYG</sequence>
<gene>
    <name evidence="2" type="ORF">BJY26_000900</name>
</gene>
<dbReference type="AlphaFoldDB" id="A0A7Z0CZU3"/>
<evidence type="ECO:0000256" key="1">
    <source>
        <dbReference type="SAM" id="MobiDB-lite"/>
    </source>
</evidence>
<dbReference type="InterPro" id="IPR007922">
    <property type="entry name" value="DciA-like"/>
</dbReference>
<proteinExistence type="predicted"/>
<dbReference type="Pfam" id="PF05258">
    <property type="entry name" value="DciA"/>
    <property type="match status" value="1"/>
</dbReference>
<dbReference type="RefSeq" id="WP_179426049.1">
    <property type="nucleotide sequence ID" value="NZ_JACBZP010000001.1"/>
</dbReference>
<accession>A0A7Z0CZU3</accession>
<evidence type="ECO:0000313" key="2">
    <source>
        <dbReference type="EMBL" id="NYI66594.1"/>
    </source>
</evidence>
<feature type="region of interest" description="Disordered" evidence="1">
    <location>
        <begin position="44"/>
        <end position="67"/>
    </location>
</feature>
<keyword evidence="3" id="KW-1185">Reference proteome</keyword>